<sequence length="202" mass="23241">MSVSVNQILNDAKRLVSRLREHDSAADSIISQTQTLYKNVEAMKEYNEDVNEQNVTNQIKSRPIHMFTAQQENKHIRDLLQENRELKDMLEEQQSTMELIMRKYRQQTTQLINSTSVKNSTYDSSALELQKLADSICEIADVMKQSVRLDDVGYINEQEKLTELITENKGLRELLDISKTYGSLAVPLNSPEMADKEIQTES</sequence>
<dbReference type="AlphaFoldDB" id="A0A4Y2K8S5"/>
<dbReference type="InterPro" id="IPR008555">
    <property type="entry name" value="SIKE"/>
</dbReference>
<keyword evidence="5" id="KW-1185">Reference proteome</keyword>
<dbReference type="Pfam" id="PF05769">
    <property type="entry name" value="SIKE"/>
    <property type="match status" value="1"/>
</dbReference>
<dbReference type="EMBL" id="BGPR01004258">
    <property type="protein sequence ID" value="GBM97682.1"/>
    <property type="molecule type" value="Genomic_DNA"/>
</dbReference>
<evidence type="ECO:0000256" key="3">
    <source>
        <dbReference type="SAM" id="Coils"/>
    </source>
</evidence>
<proteinExistence type="inferred from homology"/>
<organism evidence="4 5">
    <name type="scientific">Araneus ventricosus</name>
    <name type="common">Orbweaver spider</name>
    <name type="synonym">Epeira ventricosa</name>
    <dbReference type="NCBI Taxonomy" id="182803"/>
    <lineage>
        <taxon>Eukaryota</taxon>
        <taxon>Metazoa</taxon>
        <taxon>Ecdysozoa</taxon>
        <taxon>Arthropoda</taxon>
        <taxon>Chelicerata</taxon>
        <taxon>Arachnida</taxon>
        <taxon>Araneae</taxon>
        <taxon>Araneomorphae</taxon>
        <taxon>Entelegynae</taxon>
        <taxon>Araneoidea</taxon>
        <taxon>Araneidae</taxon>
        <taxon>Araneus</taxon>
    </lineage>
</organism>
<dbReference type="OrthoDB" id="21214at2759"/>
<dbReference type="PANTHER" id="PTHR12186">
    <property type="entry name" value="SIKE FAMILY MEMBER"/>
    <property type="match status" value="1"/>
</dbReference>
<protein>
    <submittedName>
        <fullName evidence="4">FGFR1 oncogene partner 2</fullName>
    </submittedName>
</protein>
<dbReference type="Proteomes" id="UP000499080">
    <property type="component" value="Unassembled WGS sequence"/>
</dbReference>
<evidence type="ECO:0000256" key="1">
    <source>
        <dbReference type="ARBA" id="ARBA00005537"/>
    </source>
</evidence>
<dbReference type="PANTHER" id="PTHR12186:SF2">
    <property type="entry name" value="FGFR1 ONCOGENE PARTNER 2 HOMOLOG"/>
    <property type="match status" value="1"/>
</dbReference>
<evidence type="ECO:0000313" key="4">
    <source>
        <dbReference type="EMBL" id="GBM97682.1"/>
    </source>
</evidence>
<evidence type="ECO:0000313" key="5">
    <source>
        <dbReference type="Proteomes" id="UP000499080"/>
    </source>
</evidence>
<keyword evidence="2 3" id="KW-0175">Coiled coil</keyword>
<name>A0A4Y2K8S5_ARAVE</name>
<gene>
    <name evidence="4" type="primary">FGFR1OP2_0</name>
    <name evidence="4" type="ORF">AVEN_16890_1</name>
</gene>
<feature type="coiled-coil region" evidence="3">
    <location>
        <begin position="69"/>
        <end position="103"/>
    </location>
</feature>
<evidence type="ECO:0000256" key="2">
    <source>
        <dbReference type="ARBA" id="ARBA00023054"/>
    </source>
</evidence>
<comment type="similarity">
    <text evidence="1">Belongs to the SIKE family.</text>
</comment>
<comment type="caution">
    <text evidence="4">The sequence shown here is derived from an EMBL/GenBank/DDBJ whole genome shotgun (WGS) entry which is preliminary data.</text>
</comment>
<reference evidence="4 5" key="1">
    <citation type="journal article" date="2019" name="Sci. Rep.">
        <title>Orb-weaving spider Araneus ventricosus genome elucidates the spidroin gene catalogue.</title>
        <authorList>
            <person name="Kono N."/>
            <person name="Nakamura H."/>
            <person name="Ohtoshi R."/>
            <person name="Moran D.A.P."/>
            <person name="Shinohara A."/>
            <person name="Yoshida Y."/>
            <person name="Fujiwara M."/>
            <person name="Mori M."/>
            <person name="Tomita M."/>
            <person name="Arakawa K."/>
        </authorList>
    </citation>
    <scope>NUCLEOTIDE SEQUENCE [LARGE SCALE GENOMIC DNA]</scope>
</reference>
<accession>A0A4Y2K8S5</accession>